<dbReference type="AlphaFoldDB" id="A0A656JJU6"/>
<proteinExistence type="predicted"/>
<gene>
    <name evidence="1" type="ORF">A245_44460</name>
</gene>
<dbReference type="InterPro" id="IPR036291">
    <property type="entry name" value="NAD(P)-bd_dom_sf"/>
</dbReference>
<dbReference type="SUPFAM" id="SSF51735">
    <property type="entry name" value="NAD(P)-binding Rossmann-fold domains"/>
    <property type="match status" value="1"/>
</dbReference>
<dbReference type="InterPro" id="IPR002347">
    <property type="entry name" value="SDR_fam"/>
</dbReference>
<accession>A0A656JJU6</accession>
<dbReference type="EMBL" id="AOKF01003766">
    <property type="protein sequence ID" value="EPN32055.1"/>
    <property type="molecule type" value="Genomic_DNA"/>
</dbReference>
<dbReference type="Pfam" id="PF13561">
    <property type="entry name" value="adh_short_C2"/>
    <property type="match status" value="1"/>
</dbReference>
<dbReference type="Proteomes" id="UP000018849">
    <property type="component" value="Unassembled WGS sequence"/>
</dbReference>
<evidence type="ECO:0000313" key="2">
    <source>
        <dbReference type="Proteomes" id="UP000018849"/>
    </source>
</evidence>
<reference evidence="1 2" key="1">
    <citation type="journal article" date="2013" name="PLoS Pathog.">
        <title>Genomic analysis of the Kiwifruit pathogen Pseudomonas syringae pv. actinidiae provides insight into the origins of an emergent plant disease.</title>
        <authorList>
            <person name="McCann H.C."/>
            <person name="Rikkerink E.H."/>
            <person name="Bertels F."/>
            <person name="Fiers M."/>
            <person name="Lu A."/>
            <person name="Rees-George J."/>
            <person name="Andersen M.T."/>
            <person name="Gleave A.P."/>
            <person name="Haubold B."/>
            <person name="Wohlers M.W."/>
            <person name="Guttman D.S."/>
            <person name="Wang P.W."/>
            <person name="Straub C."/>
            <person name="Vanneste J.L."/>
            <person name="Rainey P.B."/>
            <person name="Templeton M.D."/>
        </authorList>
    </citation>
    <scope>NUCLEOTIDE SEQUENCE [LARGE SCALE GENOMIC DNA]</scope>
    <source>
        <strain evidence="1 2">ICMP 19096</strain>
    </source>
</reference>
<protein>
    <submittedName>
        <fullName evidence="1">Short chain dehydrogenase</fullName>
    </submittedName>
</protein>
<dbReference type="Gene3D" id="3.40.50.720">
    <property type="entry name" value="NAD(P)-binding Rossmann-like Domain"/>
    <property type="match status" value="1"/>
</dbReference>
<organism evidence="1 2">
    <name type="scientific">Pseudomonas syringae pv. actinidiae ICMP 19096</name>
    <dbReference type="NCBI Taxonomy" id="1194405"/>
    <lineage>
        <taxon>Bacteria</taxon>
        <taxon>Pseudomonadati</taxon>
        <taxon>Pseudomonadota</taxon>
        <taxon>Gammaproteobacteria</taxon>
        <taxon>Pseudomonadales</taxon>
        <taxon>Pseudomonadaceae</taxon>
        <taxon>Pseudomonas</taxon>
        <taxon>Pseudomonas syringae</taxon>
    </lineage>
</organism>
<evidence type="ECO:0000313" key="1">
    <source>
        <dbReference type="EMBL" id="EPN32055.1"/>
    </source>
</evidence>
<name>A0A656JJU6_PSESF</name>
<sequence length="71" mass="7591">MERGARVALLDRDPVVVEVAASLGSGHIGIAVDLRSIDQVNSTINSVFEHFKRLDYLVNSAGVAVLDKAVD</sequence>
<feature type="non-terminal residue" evidence="1">
    <location>
        <position position="71"/>
    </location>
</feature>
<comment type="caution">
    <text evidence="1">The sequence shown here is derived from an EMBL/GenBank/DDBJ whole genome shotgun (WGS) entry which is preliminary data.</text>
</comment>